<name>A0ABT0SDU1_9GAMM</name>
<dbReference type="EMBL" id="JAIKTS010000001">
    <property type="protein sequence ID" value="MCL7713499.1"/>
    <property type="molecule type" value="Genomic_DNA"/>
</dbReference>
<organism evidence="1 2">
    <name type="scientific">Stenotrophomonas mori</name>
    <dbReference type="NCBI Taxonomy" id="2871096"/>
    <lineage>
        <taxon>Bacteria</taxon>
        <taxon>Pseudomonadati</taxon>
        <taxon>Pseudomonadota</taxon>
        <taxon>Gammaproteobacteria</taxon>
        <taxon>Lysobacterales</taxon>
        <taxon>Lysobacteraceae</taxon>
        <taxon>Stenotrophomonas</taxon>
    </lineage>
</organism>
<keyword evidence="2" id="KW-1185">Reference proteome</keyword>
<protein>
    <submittedName>
        <fullName evidence="1">Uncharacterized protein</fullName>
    </submittedName>
</protein>
<proteinExistence type="predicted"/>
<dbReference type="Proteomes" id="UP001431235">
    <property type="component" value="Unassembled WGS sequence"/>
</dbReference>
<evidence type="ECO:0000313" key="2">
    <source>
        <dbReference type="Proteomes" id="UP001431235"/>
    </source>
</evidence>
<sequence length="453" mass="48317">MEWTTGRAVRRGGAALAAVVLVALVVAGVSWCWPPSPAQEQARAILEARPQWPGSNAYADLALLGVPGLTPGQRQARAEAHARQFERWYADVYVPAFLQDRVPTAPPALVEADARAAFPDSGLCGFGAAAGCVAAVRRDPQATAAALAPHAVLLEQMDALAAHGHFHSPLTQTEATPWPQWQWLQVPLSAHALAHVQGDSARALAGLCRDAGIGRMLMTQGDGLVGVMAGGRLLQANAGLFAEVLAELPVDAPLPPGCTTAFALLSADEVGLCQGMRGEFAMQRRLATLTHRKIVQGRWYGRFFYSARKTLAGQAERLGQVCLPEVRTALAEDRRVPDMPLPAPSWWQPQCLTNALGCTLNGIAAPAYLGFARRQQDVGAQVRLLQALLWLRGQAAQDASVPVAQWLERLPAELRGRQRPLVVSADGGALEVAAHGTPAVVLQMPLPQAMRGR</sequence>
<dbReference type="RefSeq" id="WP_250061585.1">
    <property type="nucleotide sequence ID" value="NZ_JAIKTS010000001.1"/>
</dbReference>
<reference evidence="1 2" key="1">
    <citation type="submission" date="2021-08" db="EMBL/GenBank/DDBJ databases">
        <title>Novel members of of the genus Stenotrophomonas from differernt environment.</title>
        <authorList>
            <person name="Deng Y."/>
        </authorList>
    </citation>
    <scope>NUCLEOTIDE SEQUENCE [LARGE SCALE GENOMIC DNA]</scope>
    <source>
        <strain evidence="1 2">CPCC 101365</strain>
    </source>
</reference>
<comment type="caution">
    <text evidence="1">The sequence shown here is derived from an EMBL/GenBank/DDBJ whole genome shotgun (WGS) entry which is preliminary data.</text>
</comment>
<gene>
    <name evidence="1" type="ORF">K5L01_02340</name>
</gene>
<evidence type="ECO:0000313" key="1">
    <source>
        <dbReference type="EMBL" id="MCL7713499.1"/>
    </source>
</evidence>
<accession>A0ABT0SDU1</accession>